<feature type="domain" description="Calcineurin-like phosphoesterase" evidence="1">
    <location>
        <begin position="8"/>
        <end position="225"/>
    </location>
</feature>
<dbReference type="Proteomes" id="UP000001208">
    <property type="component" value="Chromosome"/>
</dbReference>
<reference evidence="2 3" key="1">
    <citation type="submission" date="2008-06" db="EMBL/GenBank/DDBJ databases">
        <title>Complete sequence of Chloroherpeton thalassium ATCC 35110.</title>
        <authorList>
            <consortium name="US DOE Joint Genome Institute"/>
            <person name="Lucas S."/>
            <person name="Copeland A."/>
            <person name="Lapidus A."/>
            <person name="Glavina del Rio T."/>
            <person name="Dalin E."/>
            <person name="Tice H."/>
            <person name="Bruce D."/>
            <person name="Goodwin L."/>
            <person name="Pitluck S."/>
            <person name="Schmutz J."/>
            <person name="Larimer F."/>
            <person name="Land M."/>
            <person name="Hauser L."/>
            <person name="Kyrpides N."/>
            <person name="Mikhailova N."/>
            <person name="Liu Z."/>
            <person name="Li T."/>
            <person name="Zhao F."/>
            <person name="Overmann J."/>
            <person name="Bryant D.A."/>
            <person name="Richardson P."/>
        </authorList>
    </citation>
    <scope>NUCLEOTIDE SEQUENCE [LARGE SCALE GENOMIC DNA]</scope>
    <source>
        <strain evidence="3">ATCC 35110 / GB-78</strain>
    </source>
</reference>
<dbReference type="EMBL" id="CP001100">
    <property type="protein sequence ID" value="ACF13801.1"/>
    <property type="molecule type" value="Genomic_DNA"/>
</dbReference>
<accession>B3QZA8</accession>
<organism evidence="2 3">
    <name type="scientific">Chloroherpeton thalassium (strain ATCC 35110 / GB-78)</name>
    <dbReference type="NCBI Taxonomy" id="517418"/>
    <lineage>
        <taxon>Bacteria</taxon>
        <taxon>Pseudomonadati</taxon>
        <taxon>Chlorobiota</taxon>
        <taxon>Chlorobiia</taxon>
        <taxon>Chlorobiales</taxon>
        <taxon>Chloroherpetonaceae</taxon>
        <taxon>Chloroherpeton</taxon>
    </lineage>
</organism>
<sequence>MAKLLFSFGIVTDIQYADIENRKQHLFRAAPQKLAKCVTDWNQHDLAFAVQLGDIVQGNGEKTLGELERVLEILSDFQKPMYHVIGNHCLEISLPVLLEKFGYPAPYYDFAVKGFRFIVLHSMEVSIFSRPKDGAAYRIAEATLEKNPELKFWTGALSVSQIEWLRAKLAFAKSQNERVIILNHLPAHEETTDGESGLLWNAQELRELLAESGCVIAHLNGHHHPGGYAKDRSVHFATLEALLDSPEHGTAYGIVEVYEDRLLLKGMGSLTSRELGF</sequence>
<proteinExistence type="predicted"/>
<dbReference type="Pfam" id="PF00149">
    <property type="entry name" value="Metallophos"/>
    <property type="match status" value="1"/>
</dbReference>
<dbReference type="GO" id="GO:0030145">
    <property type="term" value="F:manganese ion binding"/>
    <property type="evidence" value="ECO:0007669"/>
    <property type="project" value="TreeGrafter"/>
</dbReference>
<evidence type="ECO:0000313" key="2">
    <source>
        <dbReference type="EMBL" id="ACF13801.1"/>
    </source>
</evidence>
<dbReference type="PANTHER" id="PTHR16509:SF8">
    <property type="entry name" value="MANGANESE-DEPENDENT ADP-RIBOSE_CDP-ALCOHOL DIPHOSPHATASE"/>
    <property type="match status" value="1"/>
</dbReference>
<dbReference type="InterPro" id="IPR029052">
    <property type="entry name" value="Metallo-depent_PP-like"/>
</dbReference>
<evidence type="ECO:0000259" key="1">
    <source>
        <dbReference type="Pfam" id="PF00149"/>
    </source>
</evidence>
<dbReference type="KEGG" id="cts:Ctha_1338"/>
<evidence type="ECO:0000313" key="3">
    <source>
        <dbReference type="Proteomes" id="UP000001208"/>
    </source>
</evidence>
<dbReference type="AlphaFoldDB" id="B3QZA8"/>
<gene>
    <name evidence="2" type="ordered locus">Ctha_1338</name>
</gene>
<dbReference type="HOGENOM" id="CLU_039893_2_0_10"/>
<dbReference type="Gene3D" id="3.60.21.10">
    <property type="match status" value="1"/>
</dbReference>
<dbReference type="STRING" id="517418.Ctha_1338"/>
<dbReference type="GO" id="GO:0047734">
    <property type="term" value="F:CDP-glycerol diphosphatase activity"/>
    <property type="evidence" value="ECO:0007669"/>
    <property type="project" value="TreeGrafter"/>
</dbReference>
<dbReference type="GO" id="GO:0047631">
    <property type="term" value="F:ADP-ribose diphosphatase activity"/>
    <property type="evidence" value="ECO:0007669"/>
    <property type="project" value="TreeGrafter"/>
</dbReference>
<protein>
    <submittedName>
        <fullName evidence="2">Metallophosphoesterase</fullName>
    </submittedName>
</protein>
<dbReference type="PANTHER" id="PTHR16509">
    <property type="match status" value="1"/>
</dbReference>
<keyword evidence="3" id="KW-1185">Reference proteome</keyword>
<name>B3QZA8_CHLT3</name>
<dbReference type="InterPro" id="IPR004843">
    <property type="entry name" value="Calcineurin-like_PHP"/>
</dbReference>
<dbReference type="GO" id="GO:0008663">
    <property type="term" value="F:2',3'-cyclic-nucleotide 2'-phosphodiesterase activity"/>
    <property type="evidence" value="ECO:0007669"/>
    <property type="project" value="TreeGrafter"/>
</dbReference>
<dbReference type="eggNOG" id="COG1409">
    <property type="taxonomic scope" value="Bacteria"/>
</dbReference>
<dbReference type="SUPFAM" id="SSF56300">
    <property type="entry name" value="Metallo-dependent phosphatases"/>
    <property type="match status" value="1"/>
</dbReference>